<protein>
    <submittedName>
        <fullName evidence="1">Unnamed protein product</fullName>
    </submittedName>
</protein>
<sequence length="518" mass="60030">MPDNTLKALTKSLQQEFSSSKTDNDHGKISETLLEDINLFLQQHNTYESLESNQLSDEVYKIYKTFVSKDSNKEPLFIKILTLLIFSISDDNDFALWTHKYLKHAIDAAGLPIQYAELCTKLVEKTLFDVPTTDDEKLQDMYNRHSLSVFQLLMVNYANEDGNMRSVDSQESEERLRFRRLRCHGLISRFASERSSDFTKEINEQLILHPSNRHHILPLLLRTITACASNIRSLVDLNLFETLINVVLYEKWPLLVHTSTNILCIAIPHLCNKIQKYLPKLFQCLIRLLFFHDKPSITFESSDFKPYHREDNFSDSQLIELCCSRLSLLLFGLYPINFIEFSKDPEEYLRTRAIVITQLDTEALNRKIAGLLEKQNFIFNVDFKKFGNADDELNDTTRLENNKVISFCRNLFSYDYLIQPDEKNIEGFSQFTNTNTQQRRQSPLNLSNDTPSFVTPNFDRRLSTQFSTMDSRSDSIYCPLDSHSPSMQEELLATRKHLFTEQNTGTSIAGSPIPPRSC</sequence>
<gene>
    <name evidence="1" type="ORF">Amon02_000754900</name>
</gene>
<proteinExistence type="predicted"/>
<accession>A0ACB5TBZ1</accession>
<dbReference type="EMBL" id="BSXS01006312">
    <property type="protein sequence ID" value="GME85347.1"/>
    <property type="molecule type" value="Genomic_DNA"/>
</dbReference>
<keyword evidence="2" id="KW-1185">Reference proteome</keyword>
<name>A0ACB5TBZ1_AMBMO</name>
<evidence type="ECO:0000313" key="2">
    <source>
        <dbReference type="Proteomes" id="UP001165064"/>
    </source>
</evidence>
<evidence type="ECO:0000313" key="1">
    <source>
        <dbReference type="EMBL" id="GME85347.1"/>
    </source>
</evidence>
<reference evidence="1" key="1">
    <citation type="submission" date="2023-04" db="EMBL/GenBank/DDBJ databases">
        <title>Ambrosiozyma monospora NBRC 10751.</title>
        <authorList>
            <person name="Ichikawa N."/>
            <person name="Sato H."/>
            <person name="Tonouchi N."/>
        </authorList>
    </citation>
    <scope>NUCLEOTIDE SEQUENCE</scope>
    <source>
        <strain evidence="1">NBRC 10751</strain>
    </source>
</reference>
<dbReference type="Proteomes" id="UP001165064">
    <property type="component" value="Unassembled WGS sequence"/>
</dbReference>
<comment type="caution">
    <text evidence="1">The sequence shown here is derived from an EMBL/GenBank/DDBJ whole genome shotgun (WGS) entry which is preliminary data.</text>
</comment>
<organism evidence="1 2">
    <name type="scientific">Ambrosiozyma monospora</name>
    <name type="common">Yeast</name>
    <name type="synonym">Endomycopsis monosporus</name>
    <dbReference type="NCBI Taxonomy" id="43982"/>
    <lineage>
        <taxon>Eukaryota</taxon>
        <taxon>Fungi</taxon>
        <taxon>Dikarya</taxon>
        <taxon>Ascomycota</taxon>
        <taxon>Saccharomycotina</taxon>
        <taxon>Pichiomycetes</taxon>
        <taxon>Pichiales</taxon>
        <taxon>Pichiaceae</taxon>
        <taxon>Ambrosiozyma</taxon>
    </lineage>
</organism>